<reference evidence="1 2" key="1">
    <citation type="journal article" date="2019" name="Int. J. Syst. Evol. Microbiol.">
        <title>The Global Catalogue of Microorganisms (GCM) 10K type strain sequencing project: providing services to taxonomists for standard genome sequencing and annotation.</title>
        <authorList>
            <consortium name="The Broad Institute Genomics Platform"/>
            <consortium name="The Broad Institute Genome Sequencing Center for Infectious Disease"/>
            <person name="Wu L."/>
            <person name="Ma J."/>
        </authorList>
    </citation>
    <scope>NUCLEOTIDE SEQUENCE [LARGE SCALE GENOMIC DNA]</scope>
    <source>
        <strain evidence="1 2">JCM 15503</strain>
    </source>
</reference>
<accession>A0ABN1K1H3</accession>
<dbReference type="EMBL" id="BAAAEW010000014">
    <property type="protein sequence ID" value="GAA0751552.1"/>
    <property type="molecule type" value="Genomic_DNA"/>
</dbReference>
<evidence type="ECO:0000313" key="1">
    <source>
        <dbReference type="EMBL" id="GAA0751552.1"/>
    </source>
</evidence>
<sequence>MRQSDALGAVRLVMHHGNGINPQPARCFTDEVPEVHEECIDNNSGVVLVLQHAGRCHMAVGF</sequence>
<evidence type="ECO:0000313" key="2">
    <source>
        <dbReference type="Proteomes" id="UP001500279"/>
    </source>
</evidence>
<comment type="caution">
    <text evidence="1">The sequence shown here is derived from an EMBL/GenBank/DDBJ whole genome shotgun (WGS) entry which is preliminary data.</text>
</comment>
<protein>
    <submittedName>
        <fullName evidence="1">Uncharacterized protein</fullName>
    </submittedName>
</protein>
<dbReference type="Proteomes" id="UP001500279">
    <property type="component" value="Unassembled WGS sequence"/>
</dbReference>
<organism evidence="1 2">
    <name type="scientific">Ideonella azotifigens</name>
    <dbReference type="NCBI Taxonomy" id="513160"/>
    <lineage>
        <taxon>Bacteria</taxon>
        <taxon>Pseudomonadati</taxon>
        <taxon>Pseudomonadota</taxon>
        <taxon>Betaproteobacteria</taxon>
        <taxon>Burkholderiales</taxon>
        <taxon>Sphaerotilaceae</taxon>
        <taxon>Ideonella</taxon>
    </lineage>
</organism>
<gene>
    <name evidence="1" type="ORF">GCM10009107_24410</name>
</gene>
<name>A0ABN1K1H3_9BURK</name>
<proteinExistence type="predicted"/>
<keyword evidence="2" id="KW-1185">Reference proteome</keyword>